<protein>
    <submittedName>
        <fullName evidence="1">Uncharacterized protein</fullName>
    </submittedName>
</protein>
<evidence type="ECO:0000313" key="1">
    <source>
        <dbReference type="EMBL" id="MPN46370.1"/>
    </source>
</evidence>
<gene>
    <name evidence="1" type="ORF">SDC9_193956</name>
</gene>
<name>A0A645I5I8_9ZZZZ</name>
<dbReference type="EMBL" id="VSSQ01106987">
    <property type="protein sequence ID" value="MPN46370.1"/>
    <property type="molecule type" value="Genomic_DNA"/>
</dbReference>
<accession>A0A645I5I8</accession>
<organism evidence="1">
    <name type="scientific">bioreactor metagenome</name>
    <dbReference type="NCBI Taxonomy" id="1076179"/>
    <lineage>
        <taxon>unclassified sequences</taxon>
        <taxon>metagenomes</taxon>
        <taxon>ecological metagenomes</taxon>
    </lineage>
</organism>
<comment type="caution">
    <text evidence="1">The sequence shown here is derived from an EMBL/GenBank/DDBJ whole genome shotgun (WGS) entry which is preliminary data.</text>
</comment>
<sequence>MRCCLNNIRRSCCRIRTVAVVVTISNNFQCSWVLRLDRVILLKVADVGIVPIRFVEMLKRVFRKIQRAEGGIIVERKGA</sequence>
<dbReference type="AlphaFoldDB" id="A0A645I5I8"/>
<reference evidence="1" key="1">
    <citation type="submission" date="2019-08" db="EMBL/GenBank/DDBJ databases">
        <authorList>
            <person name="Kucharzyk K."/>
            <person name="Murdoch R.W."/>
            <person name="Higgins S."/>
            <person name="Loffler F."/>
        </authorList>
    </citation>
    <scope>NUCLEOTIDE SEQUENCE</scope>
</reference>
<proteinExistence type="predicted"/>